<reference evidence="2 3" key="1">
    <citation type="submission" date="2017-09" db="EMBL/GenBank/DDBJ databases">
        <title>Depth-based differentiation of microbial function through sediment-hosted aquifers and enrichment of novel symbionts in the deep terrestrial subsurface.</title>
        <authorList>
            <person name="Probst A.J."/>
            <person name="Ladd B."/>
            <person name="Jarett J.K."/>
            <person name="Geller-Mcgrath D.E."/>
            <person name="Sieber C.M."/>
            <person name="Emerson J.B."/>
            <person name="Anantharaman K."/>
            <person name="Thomas B.C."/>
            <person name="Malmstrom R."/>
            <person name="Stieglmeier M."/>
            <person name="Klingl A."/>
            <person name="Woyke T."/>
            <person name="Ryan C.M."/>
            <person name="Banfield J.F."/>
        </authorList>
    </citation>
    <scope>NUCLEOTIDE SEQUENCE [LARGE SCALE GENOMIC DNA]</scope>
    <source>
        <strain evidence="2">CG23_combo_of_CG06-09_8_20_14_all_38_19</strain>
    </source>
</reference>
<evidence type="ECO:0000256" key="1">
    <source>
        <dbReference type="SAM" id="Phobius"/>
    </source>
</evidence>
<sequence length="131" mass="15070">MKTTLRVLGSLTLLVISVLVMCLMLGKVADWIAVVVFDLFALASYIVLFAVGPKKRGKTNIEFAQELLEKAKNMHRYPMWLYYRREFEERLALGNYNFEKGRITDAIVYLQYALDYGERGMKPLEPLADLA</sequence>
<dbReference type="Proteomes" id="UP000230273">
    <property type="component" value="Unassembled WGS sequence"/>
</dbReference>
<dbReference type="EMBL" id="PCRP01000016">
    <property type="protein sequence ID" value="PIP23850.1"/>
    <property type="molecule type" value="Genomic_DNA"/>
</dbReference>
<feature type="transmembrane region" description="Helical" evidence="1">
    <location>
        <begin position="32"/>
        <end position="51"/>
    </location>
</feature>
<keyword evidence="1" id="KW-0812">Transmembrane</keyword>
<organism evidence="2 3">
    <name type="scientific">Candidatus Nealsonbacteria bacterium CG23_combo_of_CG06-09_8_20_14_all_38_19</name>
    <dbReference type="NCBI Taxonomy" id="1974721"/>
    <lineage>
        <taxon>Bacteria</taxon>
        <taxon>Candidatus Nealsoniibacteriota</taxon>
    </lineage>
</organism>
<comment type="caution">
    <text evidence="2">The sequence shown here is derived from an EMBL/GenBank/DDBJ whole genome shotgun (WGS) entry which is preliminary data.</text>
</comment>
<proteinExistence type="predicted"/>
<accession>A0A2G9YXA7</accession>
<keyword evidence="1" id="KW-1133">Transmembrane helix</keyword>
<gene>
    <name evidence="2" type="ORF">COX36_01095</name>
</gene>
<keyword evidence="1" id="KW-0472">Membrane</keyword>
<evidence type="ECO:0000313" key="2">
    <source>
        <dbReference type="EMBL" id="PIP23850.1"/>
    </source>
</evidence>
<protein>
    <submittedName>
        <fullName evidence="2">Uncharacterized protein</fullName>
    </submittedName>
</protein>
<dbReference type="AlphaFoldDB" id="A0A2G9YXA7"/>
<evidence type="ECO:0000313" key="3">
    <source>
        <dbReference type="Proteomes" id="UP000230273"/>
    </source>
</evidence>
<name>A0A2G9YXA7_9BACT</name>
<feature type="transmembrane region" description="Helical" evidence="1">
    <location>
        <begin position="7"/>
        <end position="26"/>
    </location>
</feature>